<dbReference type="SMART" id="SM00530">
    <property type="entry name" value="HTH_XRE"/>
    <property type="match status" value="1"/>
</dbReference>
<accession>H1YI23</accession>
<dbReference type="Pfam" id="PF01381">
    <property type="entry name" value="HTH_3"/>
    <property type="match status" value="1"/>
</dbReference>
<dbReference type="Gene3D" id="1.10.260.40">
    <property type="entry name" value="lambda repressor-like DNA-binding domains"/>
    <property type="match status" value="1"/>
</dbReference>
<dbReference type="EMBL" id="CM001403">
    <property type="protein sequence ID" value="EHQ25571.1"/>
    <property type="molecule type" value="Genomic_DNA"/>
</dbReference>
<dbReference type="eggNOG" id="COG1396">
    <property type="taxonomic scope" value="Bacteria"/>
</dbReference>
<sequence>MISDLDKKVLILFGKHHKSLRKERKLTYRQMAQRCNIDYGDIQKIESGKINITMLTLIELAKGLNLPPKDLLDFEGFVKHP</sequence>
<organism evidence="2 3">
    <name type="scientific">Mucilaginibacter paludis DSM 18603</name>
    <dbReference type="NCBI Taxonomy" id="714943"/>
    <lineage>
        <taxon>Bacteria</taxon>
        <taxon>Pseudomonadati</taxon>
        <taxon>Bacteroidota</taxon>
        <taxon>Sphingobacteriia</taxon>
        <taxon>Sphingobacteriales</taxon>
        <taxon>Sphingobacteriaceae</taxon>
        <taxon>Mucilaginibacter</taxon>
    </lineage>
</organism>
<dbReference type="CDD" id="cd00093">
    <property type="entry name" value="HTH_XRE"/>
    <property type="match status" value="1"/>
</dbReference>
<dbReference type="InterPro" id="IPR010982">
    <property type="entry name" value="Lambda_DNA-bd_dom_sf"/>
</dbReference>
<dbReference type="SUPFAM" id="SSF47413">
    <property type="entry name" value="lambda repressor-like DNA-binding domains"/>
    <property type="match status" value="1"/>
</dbReference>
<dbReference type="InterPro" id="IPR001387">
    <property type="entry name" value="Cro/C1-type_HTH"/>
</dbReference>
<dbReference type="AlphaFoldDB" id="H1YI23"/>
<gene>
    <name evidence="2" type="ORF">Mucpa_1411</name>
</gene>
<protein>
    <submittedName>
        <fullName evidence="2">Helix-turn-helix domain protein</fullName>
    </submittedName>
</protein>
<dbReference type="PROSITE" id="PS50943">
    <property type="entry name" value="HTH_CROC1"/>
    <property type="match status" value="1"/>
</dbReference>
<dbReference type="GO" id="GO:0003677">
    <property type="term" value="F:DNA binding"/>
    <property type="evidence" value="ECO:0007669"/>
    <property type="project" value="InterPro"/>
</dbReference>
<reference evidence="2" key="1">
    <citation type="submission" date="2011-09" db="EMBL/GenBank/DDBJ databases">
        <title>The permanent draft genome of Mucilaginibacter paludis DSM 18603.</title>
        <authorList>
            <consortium name="US DOE Joint Genome Institute (JGI-PGF)"/>
            <person name="Lucas S."/>
            <person name="Han J."/>
            <person name="Lapidus A."/>
            <person name="Bruce D."/>
            <person name="Goodwin L."/>
            <person name="Pitluck S."/>
            <person name="Peters L."/>
            <person name="Kyrpides N."/>
            <person name="Mavromatis K."/>
            <person name="Ivanova N."/>
            <person name="Mikhailova N."/>
            <person name="Held B."/>
            <person name="Detter J.C."/>
            <person name="Tapia R."/>
            <person name="Han C."/>
            <person name="Land M."/>
            <person name="Hauser L."/>
            <person name="Markowitz V."/>
            <person name="Cheng J.-F."/>
            <person name="Hugenholtz P."/>
            <person name="Woyke T."/>
            <person name="Wu D."/>
            <person name="Tindall B."/>
            <person name="Brambilla E."/>
            <person name="Klenk H.-P."/>
            <person name="Eisen J.A."/>
        </authorList>
    </citation>
    <scope>NUCLEOTIDE SEQUENCE [LARGE SCALE GENOMIC DNA]</scope>
    <source>
        <strain evidence="2">DSM 18603</strain>
    </source>
</reference>
<proteinExistence type="predicted"/>
<name>H1YI23_9SPHI</name>
<keyword evidence="3" id="KW-1185">Reference proteome</keyword>
<evidence type="ECO:0000259" key="1">
    <source>
        <dbReference type="PROSITE" id="PS50943"/>
    </source>
</evidence>
<dbReference type="RefSeq" id="WP_008505358.1">
    <property type="nucleotide sequence ID" value="NZ_CM001403.1"/>
</dbReference>
<evidence type="ECO:0000313" key="2">
    <source>
        <dbReference type="EMBL" id="EHQ25571.1"/>
    </source>
</evidence>
<dbReference type="STRING" id="714943.Mucpa_1411"/>
<evidence type="ECO:0000313" key="3">
    <source>
        <dbReference type="Proteomes" id="UP000002774"/>
    </source>
</evidence>
<dbReference type="Proteomes" id="UP000002774">
    <property type="component" value="Chromosome"/>
</dbReference>
<dbReference type="HOGENOM" id="CLU_066192_29_4_10"/>
<dbReference type="OrthoDB" id="678057at2"/>
<feature type="domain" description="HTH cro/C1-type" evidence="1">
    <location>
        <begin position="18"/>
        <end position="71"/>
    </location>
</feature>